<accession>A0A6J4NA58</accession>
<protein>
    <submittedName>
        <fullName evidence="10">Glycogen accumulation regulator GarA</fullName>
    </submittedName>
</protein>
<feature type="domain" description="POTRA" evidence="9">
    <location>
        <begin position="59"/>
        <end position="127"/>
    </location>
</feature>
<keyword evidence="4" id="KW-0812">Transmembrane</keyword>
<keyword evidence="7" id="KW-0131">Cell cycle</keyword>
<evidence type="ECO:0000256" key="5">
    <source>
        <dbReference type="ARBA" id="ARBA00022989"/>
    </source>
</evidence>
<evidence type="ECO:0000256" key="6">
    <source>
        <dbReference type="ARBA" id="ARBA00023136"/>
    </source>
</evidence>
<dbReference type="InterPro" id="IPR006311">
    <property type="entry name" value="TAT_signal"/>
</dbReference>
<dbReference type="AlphaFoldDB" id="A0A6J4NA58"/>
<keyword evidence="3" id="KW-0132">Cell division</keyword>
<keyword evidence="5" id="KW-1133">Transmembrane helix</keyword>
<comment type="subcellular location">
    <subcellularLocation>
        <location evidence="1">Membrane</location>
    </subcellularLocation>
</comment>
<dbReference type="EMBL" id="CADCUO010000065">
    <property type="protein sequence ID" value="CAA9382033.1"/>
    <property type="molecule type" value="Genomic_DNA"/>
</dbReference>
<dbReference type="GO" id="GO:0005886">
    <property type="term" value="C:plasma membrane"/>
    <property type="evidence" value="ECO:0007669"/>
    <property type="project" value="TreeGrafter"/>
</dbReference>
<evidence type="ECO:0000256" key="1">
    <source>
        <dbReference type="ARBA" id="ARBA00004370"/>
    </source>
</evidence>
<organism evidence="10">
    <name type="scientific">uncultured Propionibacteriaceae bacterium</name>
    <dbReference type="NCBI Taxonomy" id="257457"/>
    <lineage>
        <taxon>Bacteria</taxon>
        <taxon>Bacillati</taxon>
        <taxon>Actinomycetota</taxon>
        <taxon>Actinomycetes</taxon>
        <taxon>Propionibacteriales</taxon>
        <taxon>Propionibacteriaceae</taxon>
        <taxon>environmental samples</taxon>
    </lineage>
</organism>
<dbReference type="InterPro" id="IPR013685">
    <property type="entry name" value="POTRA_FtsQ_type"/>
</dbReference>
<reference evidence="10" key="1">
    <citation type="submission" date="2020-02" db="EMBL/GenBank/DDBJ databases">
        <authorList>
            <person name="Meier V. D."/>
        </authorList>
    </citation>
    <scope>NUCLEOTIDE SEQUENCE</scope>
    <source>
        <strain evidence="10">AVDCRST_MAG75</strain>
    </source>
</reference>
<keyword evidence="6" id="KW-0472">Membrane</keyword>
<evidence type="ECO:0000259" key="9">
    <source>
        <dbReference type="PROSITE" id="PS51779"/>
    </source>
</evidence>
<evidence type="ECO:0000256" key="7">
    <source>
        <dbReference type="ARBA" id="ARBA00023306"/>
    </source>
</evidence>
<dbReference type="PROSITE" id="PS51318">
    <property type="entry name" value="TAT"/>
    <property type="match status" value="1"/>
</dbReference>
<name>A0A6J4NA58_9ACTN</name>
<dbReference type="PANTHER" id="PTHR37820:SF1">
    <property type="entry name" value="CELL DIVISION PROTEIN FTSQ"/>
    <property type="match status" value="1"/>
</dbReference>
<dbReference type="InterPro" id="IPR050487">
    <property type="entry name" value="FtsQ_DivIB"/>
</dbReference>
<dbReference type="Gene3D" id="3.10.20.310">
    <property type="entry name" value="membrane protein fhac"/>
    <property type="match status" value="1"/>
</dbReference>
<sequence>MSRLLTMTRPPAPSGATDPPGRLRRRMPRPSRRAILAVAVSVLALLGASGWLLGFSSALAAQRVVVSGTSALTSAEVRSAAQVAIGHPVARQDVQAIAERVAALREVESVRVSRDWPNGIRIEVVERTPVLAVPDGGRYSLVDRFGVTYRLVSSVPDGVAVAQVSPSDPGLLRDVNAVVQALPDPLVGRVATVVAHSPDSISLVLGNSDRIVWGSAEQSGLKAQVVVPLMKQDASVYDVSAPRSPATR</sequence>
<evidence type="ECO:0000256" key="8">
    <source>
        <dbReference type="SAM" id="MobiDB-lite"/>
    </source>
</evidence>
<dbReference type="GO" id="GO:0051301">
    <property type="term" value="P:cell division"/>
    <property type="evidence" value="ECO:0007669"/>
    <property type="project" value="UniProtKB-KW"/>
</dbReference>
<evidence type="ECO:0000256" key="3">
    <source>
        <dbReference type="ARBA" id="ARBA00022618"/>
    </source>
</evidence>
<gene>
    <name evidence="10" type="ORF">AVDCRST_MAG75-1030</name>
</gene>
<dbReference type="Pfam" id="PF08478">
    <property type="entry name" value="POTRA_1"/>
    <property type="match status" value="1"/>
</dbReference>
<feature type="region of interest" description="Disordered" evidence="8">
    <location>
        <begin position="1"/>
        <end position="28"/>
    </location>
</feature>
<dbReference type="PROSITE" id="PS51779">
    <property type="entry name" value="POTRA"/>
    <property type="match status" value="1"/>
</dbReference>
<evidence type="ECO:0000256" key="4">
    <source>
        <dbReference type="ARBA" id="ARBA00022692"/>
    </source>
</evidence>
<dbReference type="PANTHER" id="PTHR37820">
    <property type="entry name" value="CELL DIVISION PROTEIN DIVIB"/>
    <property type="match status" value="1"/>
</dbReference>
<evidence type="ECO:0000256" key="2">
    <source>
        <dbReference type="ARBA" id="ARBA00022475"/>
    </source>
</evidence>
<evidence type="ECO:0000313" key="10">
    <source>
        <dbReference type="EMBL" id="CAA9382033.1"/>
    </source>
</evidence>
<keyword evidence="2" id="KW-1003">Cell membrane</keyword>
<proteinExistence type="predicted"/>
<dbReference type="InterPro" id="IPR034746">
    <property type="entry name" value="POTRA"/>
</dbReference>